<organism evidence="1">
    <name type="scientific">Amphora coffeiformis</name>
    <dbReference type="NCBI Taxonomy" id="265554"/>
    <lineage>
        <taxon>Eukaryota</taxon>
        <taxon>Sar</taxon>
        <taxon>Stramenopiles</taxon>
        <taxon>Ochrophyta</taxon>
        <taxon>Bacillariophyta</taxon>
        <taxon>Bacillariophyceae</taxon>
        <taxon>Bacillariophycidae</taxon>
        <taxon>Thalassiophysales</taxon>
        <taxon>Catenulaceae</taxon>
        <taxon>Amphora</taxon>
    </lineage>
</organism>
<gene>
    <name evidence="1" type="ORF">ACOF00016_LOCUS11812</name>
</gene>
<name>A0A7S3P9R0_9STRA</name>
<sequence>MVSQFLEHRTAYKNSKSKAKCCKIAKEAVMMMMMIGRFDLGLMILFGSLWPPSVSFRVSSTRTASSTSRNKHTLLSVGTAKGDYMVKEFSTMEQLEEIVKLASNPLPERPDGIVTVAKFTSTTVDNARSTEVEFDRMARKNPATLFIRCFQEYENANLVFGAAQISVIPTFDIFYGGNRVARVEGSNHLEVEEILERYQFQNSKLDLFSEASEKLWGDGKTRDPMKTPRTTNRFVPGYDWNSDKGFFDTAADKAQSDFEEQYGNWLPNTGDEK</sequence>
<dbReference type="Gene3D" id="3.40.30.10">
    <property type="entry name" value="Glutaredoxin"/>
    <property type="match status" value="1"/>
</dbReference>
<dbReference type="AlphaFoldDB" id="A0A7S3P9R0"/>
<dbReference type="EMBL" id="HBIM01014898">
    <property type="protein sequence ID" value="CAE0414583.1"/>
    <property type="molecule type" value="Transcribed_RNA"/>
</dbReference>
<protein>
    <recommendedName>
        <fullName evidence="2">Thioredoxin domain-containing protein</fullName>
    </recommendedName>
</protein>
<accession>A0A7S3P9R0</accession>
<evidence type="ECO:0008006" key="2">
    <source>
        <dbReference type="Google" id="ProtNLM"/>
    </source>
</evidence>
<dbReference type="SUPFAM" id="SSF52833">
    <property type="entry name" value="Thioredoxin-like"/>
    <property type="match status" value="1"/>
</dbReference>
<reference evidence="1" key="1">
    <citation type="submission" date="2021-01" db="EMBL/GenBank/DDBJ databases">
        <authorList>
            <person name="Corre E."/>
            <person name="Pelletier E."/>
            <person name="Niang G."/>
            <person name="Scheremetjew M."/>
            <person name="Finn R."/>
            <person name="Kale V."/>
            <person name="Holt S."/>
            <person name="Cochrane G."/>
            <person name="Meng A."/>
            <person name="Brown T."/>
            <person name="Cohen L."/>
        </authorList>
    </citation>
    <scope>NUCLEOTIDE SEQUENCE</scope>
    <source>
        <strain evidence="1">CCMP127</strain>
    </source>
</reference>
<dbReference type="InterPro" id="IPR036249">
    <property type="entry name" value="Thioredoxin-like_sf"/>
</dbReference>
<proteinExistence type="predicted"/>
<evidence type="ECO:0000313" key="1">
    <source>
        <dbReference type="EMBL" id="CAE0414583.1"/>
    </source>
</evidence>